<dbReference type="EMBL" id="PDCJ01000001">
    <property type="protein sequence ID" value="PEG30647.1"/>
    <property type="molecule type" value="Genomic_DNA"/>
</dbReference>
<keyword evidence="3" id="KW-1185">Reference proteome</keyword>
<evidence type="ECO:0000259" key="1">
    <source>
        <dbReference type="Pfam" id="PF17032"/>
    </source>
</evidence>
<gene>
    <name evidence="2" type="ORF">CQ394_02675</name>
</gene>
<dbReference type="OrthoDB" id="4377018at2"/>
<protein>
    <submittedName>
        <fullName evidence="2">Zinc-ribbon domain-containing protein</fullName>
    </submittedName>
</protein>
<organism evidence="2 3">
    <name type="scientific">Clostridium neonatale</name>
    <dbReference type="NCBI Taxonomy" id="137838"/>
    <lineage>
        <taxon>Bacteria</taxon>
        <taxon>Bacillati</taxon>
        <taxon>Bacillota</taxon>
        <taxon>Clostridia</taxon>
        <taxon>Eubacteriales</taxon>
        <taxon>Clostridiaceae</taxon>
        <taxon>Clostridium</taxon>
    </lineage>
</organism>
<dbReference type="AlphaFoldDB" id="A0A2A7MGH8"/>
<dbReference type="PANTHER" id="PTHR36718:SF1">
    <property type="entry name" value="DOUBLE ZINC RIBBON PROTEIN MJ0416"/>
    <property type="match status" value="1"/>
</dbReference>
<comment type="caution">
    <text evidence="2">The sequence shown here is derived from an EMBL/GenBank/DDBJ whole genome shotgun (WGS) entry which is preliminary data.</text>
</comment>
<feature type="domain" description="Zinc-ribbon 15" evidence="1">
    <location>
        <begin position="23"/>
        <end position="121"/>
    </location>
</feature>
<sequence>MFFIGIFGIENKSAEIKILNNLICERCKQIVNAKLIKKFDFFHFFFIPIFKWNVEYYVQCERCNAIYTISKEKGRAIENNEEVQMTYWDLKDAFNDIYYNSKCLNCGREVDRQYSYCPYCGEKIK</sequence>
<dbReference type="STRING" id="137838.GCA_001458595_01994"/>
<proteinExistence type="predicted"/>
<dbReference type="Proteomes" id="UP000220840">
    <property type="component" value="Unassembled WGS sequence"/>
</dbReference>
<accession>A0A2A7MGH8</accession>
<evidence type="ECO:0000313" key="3">
    <source>
        <dbReference type="Proteomes" id="UP000220840"/>
    </source>
</evidence>
<dbReference type="PANTHER" id="PTHR36718">
    <property type="entry name" value="OS05G0435400 PROTEIN"/>
    <property type="match status" value="1"/>
</dbReference>
<dbReference type="GeneID" id="68877000"/>
<dbReference type="InterPro" id="IPR031493">
    <property type="entry name" value="Zinc_ribbon_15"/>
</dbReference>
<dbReference type="Pfam" id="PF17032">
    <property type="entry name" value="Zn_ribbon_15"/>
    <property type="match status" value="1"/>
</dbReference>
<evidence type="ECO:0000313" key="2">
    <source>
        <dbReference type="EMBL" id="PEG30647.1"/>
    </source>
</evidence>
<dbReference type="RefSeq" id="WP_058294818.1">
    <property type="nucleotide sequence ID" value="NZ_CAKJVD010000035.1"/>
</dbReference>
<reference evidence="2 3" key="1">
    <citation type="submission" date="2017-10" db="EMBL/GenBank/DDBJ databases">
        <title>Effective Description of Clostridium neonatale sp. nov. linked to necrotizing enterocolitis in neonates and a clarification of species assignable to the genus Clostridium (Prazmowski 1880) emend. Lawson and Rainey 2016.</title>
        <authorList>
            <person name="Bernard K."/>
            <person name="Burdz T."/>
            <person name="Wiebe D."/>
            <person name="Balcewich B."/>
            <person name="Alfa M."/>
            <person name="Bernier A.-M."/>
        </authorList>
    </citation>
    <scope>NUCLEOTIDE SEQUENCE [LARGE SCALE GENOMIC DNA]</scope>
    <source>
        <strain evidence="2 3">LCDC99A005</strain>
    </source>
</reference>
<name>A0A2A7MGH8_9CLOT</name>
<dbReference type="InterPro" id="IPR053281">
    <property type="entry name" value="Double_zinc_ribbon"/>
</dbReference>